<dbReference type="Pfam" id="PF14092">
    <property type="entry name" value="DUF4270"/>
    <property type="match status" value="1"/>
</dbReference>
<name>A0ABV8PYC1_9BACT</name>
<dbReference type="RefSeq" id="WP_379014007.1">
    <property type="nucleotide sequence ID" value="NZ_JBHSDC010000019.1"/>
</dbReference>
<gene>
    <name evidence="1" type="ORF">ACFOW1_10060</name>
</gene>
<dbReference type="Proteomes" id="UP001595906">
    <property type="component" value="Unassembled WGS sequence"/>
</dbReference>
<protein>
    <submittedName>
        <fullName evidence="1">DUF4270 family protein</fullName>
    </submittedName>
</protein>
<organism evidence="1 2">
    <name type="scientific">Parasediminibacterium paludis</name>
    <dbReference type="NCBI Taxonomy" id="908966"/>
    <lineage>
        <taxon>Bacteria</taxon>
        <taxon>Pseudomonadati</taxon>
        <taxon>Bacteroidota</taxon>
        <taxon>Chitinophagia</taxon>
        <taxon>Chitinophagales</taxon>
        <taxon>Chitinophagaceae</taxon>
        <taxon>Parasediminibacterium</taxon>
    </lineage>
</organism>
<accession>A0ABV8PYC1</accession>
<keyword evidence="2" id="KW-1185">Reference proteome</keyword>
<dbReference type="EMBL" id="JBHSDC010000019">
    <property type="protein sequence ID" value="MFC4232235.1"/>
    <property type="molecule type" value="Genomic_DNA"/>
</dbReference>
<reference evidence="2" key="1">
    <citation type="journal article" date="2019" name="Int. J. Syst. Evol. Microbiol.">
        <title>The Global Catalogue of Microorganisms (GCM) 10K type strain sequencing project: providing services to taxonomists for standard genome sequencing and annotation.</title>
        <authorList>
            <consortium name="The Broad Institute Genomics Platform"/>
            <consortium name="The Broad Institute Genome Sequencing Center for Infectious Disease"/>
            <person name="Wu L."/>
            <person name="Ma J."/>
        </authorList>
    </citation>
    <scope>NUCLEOTIDE SEQUENCE [LARGE SCALE GENOMIC DNA]</scope>
    <source>
        <strain evidence="2">CECT 8010</strain>
    </source>
</reference>
<sequence length="446" mass="49447">MQQKFSIIVLLSLIIGTIACKKVDIQFGSDFVDAGTTQIIKVDTFSAELSTVFVDSFATSGLGTTLIGGYKDPIFGTIATQTYFQVGPPSYQDIYDNVIFDSLTLILKLNKHFYGDTTKPVHIDISRVTDKIQPYDNGTTLYNVNSFNVNPTVLGAKDVIINPNQTDTIYIKLDPALGQEILDMYTRKSDTIKTAETFLNYFQGIRISSNNSSQLVFGCSDSAKFRIQYRKKDLYLINNNIDFTINNRSLHFTNISVDRSTGSANIKDLGNGIGQVKEKSSRLTDNVAYCQSAGSVITKIKFPSIKDVVKAPNFAKILSARLIIRPVAGTYDRNFFLPPSLRLSTTTALNMIGSDLTVLNSSGTQQTQLGNLYIDYAYGVSTAYTYDVTNYIKYAINNPNNDYDGLLMSPPNSNYQTLFDRVAIGNSLNNIPNSKIELQIYYAAIQ</sequence>
<evidence type="ECO:0000313" key="2">
    <source>
        <dbReference type="Proteomes" id="UP001595906"/>
    </source>
</evidence>
<comment type="caution">
    <text evidence="1">The sequence shown here is derived from an EMBL/GenBank/DDBJ whole genome shotgun (WGS) entry which is preliminary data.</text>
</comment>
<dbReference type="PROSITE" id="PS51257">
    <property type="entry name" value="PROKAR_LIPOPROTEIN"/>
    <property type="match status" value="1"/>
</dbReference>
<proteinExistence type="predicted"/>
<evidence type="ECO:0000313" key="1">
    <source>
        <dbReference type="EMBL" id="MFC4232235.1"/>
    </source>
</evidence>
<dbReference type="InterPro" id="IPR025366">
    <property type="entry name" value="DUF4270"/>
</dbReference>